<evidence type="ECO:0008006" key="6">
    <source>
        <dbReference type="Google" id="ProtNLM"/>
    </source>
</evidence>
<evidence type="ECO:0000313" key="4">
    <source>
        <dbReference type="EMBL" id="KAH0852786.1"/>
    </source>
</evidence>
<evidence type="ECO:0000313" key="5">
    <source>
        <dbReference type="Proteomes" id="UP000824890"/>
    </source>
</evidence>
<feature type="region of interest" description="Disordered" evidence="1">
    <location>
        <begin position="1"/>
        <end position="29"/>
    </location>
</feature>
<feature type="domain" description="Endonuclease/exonuclease/phosphatase" evidence="2">
    <location>
        <begin position="466"/>
        <end position="585"/>
    </location>
</feature>
<feature type="compositionally biased region" description="Polar residues" evidence="1">
    <location>
        <begin position="361"/>
        <end position="372"/>
    </location>
</feature>
<dbReference type="PANTHER" id="PTHR31286">
    <property type="entry name" value="GLYCINE-RICH CELL WALL STRUCTURAL PROTEIN 1.8-LIKE"/>
    <property type="match status" value="1"/>
</dbReference>
<sequence length="706" mass="77343">MPPKKKRRNALWGSTNMARLQGASKPPASVRTLKKSSSLAGALCAAAAITTEVVEMADSPVKGSPAEANLSGSDCGTSSTHVSLTSGISVPAPPVSERVITSTSGEEVRARAAPAGVSTQFEAVGGSKVPSVSNLPEVKSYASLLKASAQLEELGSPTEHVSGVPFVFIPDENIVAAKEEFRDFIYARFHGDYPSMDRIIGVVNAIWARAGSRIFVHNIRDGAFLLKVINAKTRESMLARTCWNVAGYPMFVAPWSPEFTPEEAHITSAVVPVELRNVPYLLFNKESLSRIATAVGKPISLAPETERKENFQVAKLYVRVDLTKSLPSKIISGFSNSKENEISISYPWLPLKCEGTRQLPRTITQQSSAGTERTSELEEGEIPQSSVTDNSHYINTVDANSKAAVEIGKAAVEIGNSVEVPETPSFSDNALIVQHESSVERTSPQDETATGGRDTTVEEAPFFLVGGRKKREALWEEVVVIHDTQALSGNPWAVLGDFNQIIRLQHHSGYPSQVVDSAGMDDMNYALQEAELFEAQCKGSPFTWWNNNDADPVSKRIDHVLINQAWTSLFPDAYAEFLEPGQSDHAPCIVRLPSLRRRGPKPFKFYHHVVDHPEYNFIVAAAWNPGSIVGSDQFKLVRSLKLLKKELRGINRRNYSGISERVKEQSAKVASLQRVVLMSPDPATAAEEHCERRKLNLLLNAEQKFF</sequence>
<reference evidence="4 5" key="1">
    <citation type="submission" date="2021-05" db="EMBL/GenBank/DDBJ databases">
        <title>Genome Assembly of Synthetic Allotetraploid Brassica napus Reveals Homoeologous Exchanges between Subgenomes.</title>
        <authorList>
            <person name="Davis J.T."/>
        </authorList>
    </citation>
    <scope>NUCLEOTIDE SEQUENCE [LARGE SCALE GENOMIC DNA]</scope>
    <source>
        <strain evidence="5">cv. Da-Ae</strain>
        <tissue evidence="4">Seedling</tissue>
    </source>
</reference>
<dbReference type="InterPro" id="IPR040256">
    <property type="entry name" value="At4g02000-like"/>
</dbReference>
<evidence type="ECO:0000259" key="3">
    <source>
        <dbReference type="Pfam" id="PF14111"/>
    </source>
</evidence>
<dbReference type="InterPro" id="IPR025558">
    <property type="entry name" value="DUF4283"/>
</dbReference>
<comment type="caution">
    <text evidence="4">The sequence shown here is derived from an EMBL/GenBank/DDBJ whole genome shotgun (WGS) entry which is preliminary data.</text>
</comment>
<dbReference type="Gene3D" id="3.60.10.10">
    <property type="entry name" value="Endonuclease/exonuclease/phosphatase"/>
    <property type="match status" value="1"/>
</dbReference>
<dbReference type="SUPFAM" id="SSF56219">
    <property type="entry name" value="DNase I-like"/>
    <property type="match status" value="1"/>
</dbReference>
<dbReference type="Pfam" id="PF14111">
    <property type="entry name" value="DUF4283"/>
    <property type="match status" value="1"/>
</dbReference>
<dbReference type="Pfam" id="PF03372">
    <property type="entry name" value="Exo_endo_phos"/>
    <property type="match status" value="1"/>
</dbReference>
<keyword evidence="5" id="KW-1185">Reference proteome</keyword>
<dbReference type="Proteomes" id="UP000824890">
    <property type="component" value="Unassembled WGS sequence"/>
</dbReference>
<dbReference type="InterPro" id="IPR005135">
    <property type="entry name" value="Endo/exonuclease/phosphatase"/>
</dbReference>
<dbReference type="InterPro" id="IPR036691">
    <property type="entry name" value="Endo/exonu/phosph_ase_sf"/>
</dbReference>
<protein>
    <recommendedName>
        <fullName evidence="6">DUF4283 domain-containing protein</fullName>
    </recommendedName>
</protein>
<feature type="domain" description="DUF4283" evidence="3">
    <location>
        <begin position="178"/>
        <end position="263"/>
    </location>
</feature>
<gene>
    <name evidence="4" type="ORF">HID58_093692</name>
</gene>
<name>A0ABQ7X9Z1_BRANA</name>
<dbReference type="PANTHER" id="PTHR31286:SF175">
    <property type="entry name" value="DUF4283 DOMAIN-CONTAINING PROTEIN"/>
    <property type="match status" value="1"/>
</dbReference>
<proteinExistence type="predicted"/>
<organism evidence="4 5">
    <name type="scientific">Brassica napus</name>
    <name type="common">Rape</name>
    <dbReference type="NCBI Taxonomy" id="3708"/>
    <lineage>
        <taxon>Eukaryota</taxon>
        <taxon>Viridiplantae</taxon>
        <taxon>Streptophyta</taxon>
        <taxon>Embryophyta</taxon>
        <taxon>Tracheophyta</taxon>
        <taxon>Spermatophyta</taxon>
        <taxon>Magnoliopsida</taxon>
        <taxon>eudicotyledons</taxon>
        <taxon>Gunneridae</taxon>
        <taxon>Pentapetalae</taxon>
        <taxon>rosids</taxon>
        <taxon>malvids</taxon>
        <taxon>Brassicales</taxon>
        <taxon>Brassicaceae</taxon>
        <taxon>Brassiceae</taxon>
        <taxon>Brassica</taxon>
    </lineage>
</organism>
<evidence type="ECO:0000256" key="1">
    <source>
        <dbReference type="SAM" id="MobiDB-lite"/>
    </source>
</evidence>
<evidence type="ECO:0000259" key="2">
    <source>
        <dbReference type="Pfam" id="PF03372"/>
    </source>
</evidence>
<dbReference type="EMBL" id="JAGKQM010000967">
    <property type="protein sequence ID" value="KAH0852786.1"/>
    <property type="molecule type" value="Genomic_DNA"/>
</dbReference>
<accession>A0ABQ7X9Z1</accession>
<feature type="region of interest" description="Disordered" evidence="1">
    <location>
        <begin position="361"/>
        <end position="390"/>
    </location>
</feature>